<sequence>MTALVGQPALAFFLPIAATVIPFLVTLTRVRPSMAASLAYAVALGLIPGIFALQEPLKGYDWARGVPGVMLVVFYYLVVHDSYREAAFPSAGPSQPHTVTPGLSIMALGACTSFVYLLLRFQSDNTPGAAREPAGASEVWIGASALACVAVVNLLLYRRTRNKLMAVAIALAGLFSWLAYLAFNLTGSGKMPQWYTAAFILAALLTGALLSESTIVNVDRLQDVRPTAATTALAVIAGAGVASTWIWLLTDAIWHGSRGASLNSTLVVTIAAIGAASVLAISCAVIAGQSMADRQLTQDPVPFVVLQDQLLYLVFSGFALALPAISLAQADGNLREAIQTPSIFLGTPFFFFYAFALENNRTHLDRQRARIIELHSRTSRPSHPDSWLTTLRRHMLFQRLTTYAIATLTVVPLSVVVLGAFDKLLKLLKQSRTT</sequence>
<evidence type="ECO:0000313" key="4">
    <source>
        <dbReference type="Proteomes" id="UP000534306"/>
    </source>
</evidence>
<feature type="transmembrane region" description="Helical" evidence="1">
    <location>
        <begin position="34"/>
        <end position="53"/>
    </location>
</feature>
<organism evidence="3 4">
    <name type="scientific">Kribbella sandramycini</name>
    <dbReference type="NCBI Taxonomy" id="60450"/>
    <lineage>
        <taxon>Bacteria</taxon>
        <taxon>Bacillati</taxon>
        <taxon>Actinomycetota</taxon>
        <taxon>Actinomycetes</taxon>
        <taxon>Propionibacteriales</taxon>
        <taxon>Kribbellaceae</taxon>
        <taxon>Kribbella</taxon>
    </lineage>
</organism>
<evidence type="ECO:0000313" key="2">
    <source>
        <dbReference type="EMBL" id="MBB6566649.1"/>
    </source>
</evidence>
<proteinExistence type="predicted"/>
<accession>A0A7Y4L1Q7</accession>
<feature type="transmembrane region" description="Helical" evidence="1">
    <location>
        <begin position="228"/>
        <end position="248"/>
    </location>
</feature>
<evidence type="ECO:0000313" key="3">
    <source>
        <dbReference type="EMBL" id="NOL42698.1"/>
    </source>
</evidence>
<gene>
    <name evidence="2" type="ORF">HNR71_002286</name>
    <name evidence="3" type="ORF">HPO96_20845</name>
</gene>
<dbReference type="AlphaFoldDB" id="A0A7Y4L1Q7"/>
<keyword evidence="1" id="KW-0472">Membrane</keyword>
<keyword evidence="4" id="KW-1185">Reference proteome</keyword>
<feature type="transmembrane region" description="Helical" evidence="1">
    <location>
        <begin position="400"/>
        <end position="421"/>
    </location>
</feature>
<reference evidence="3 4" key="1">
    <citation type="submission" date="2020-05" db="EMBL/GenBank/DDBJ databases">
        <title>Genome sequence of Kribbella sandramycini ATCC 39419.</title>
        <authorList>
            <person name="Maclea K.S."/>
            <person name="Fair J.L."/>
        </authorList>
    </citation>
    <scope>NUCLEOTIDE SEQUENCE [LARGE SCALE GENOMIC DNA]</scope>
    <source>
        <strain evidence="3 4">ATCC 39419</strain>
    </source>
</reference>
<feature type="transmembrane region" description="Helical" evidence="1">
    <location>
        <begin position="195"/>
        <end position="216"/>
    </location>
</feature>
<dbReference type="Proteomes" id="UP000553957">
    <property type="component" value="Unassembled WGS sequence"/>
</dbReference>
<feature type="transmembrane region" description="Helical" evidence="1">
    <location>
        <begin position="6"/>
        <end position="27"/>
    </location>
</feature>
<reference evidence="2 5" key="2">
    <citation type="submission" date="2020-08" db="EMBL/GenBank/DDBJ databases">
        <title>Sequencing the genomes of 1000 actinobacteria strains.</title>
        <authorList>
            <person name="Klenk H.-P."/>
        </authorList>
    </citation>
    <scope>NUCLEOTIDE SEQUENCE [LARGE SCALE GENOMIC DNA]</scope>
    <source>
        <strain evidence="2 5">DSM 15626</strain>
    </source>
</reference>
<feature type="transmembrane region" description="Helical" evidence="1">
    <location>
        <begin position="268"/>
        <end position="289"/>
    </location>
</feature>
<feature type="transmembrane region" description="Helical" evidence="1">
    <location>
        <begin position="164"/>
        <end position="183"/>
    </location>
</feature>
<feature type="transmembrane region" description="Helical" evidence="1">
    <location>
        <begin position="342"/>
        <end position="360"/>
    </location>
</feature>
<dbReference type="Proteomes" id="UP000534306">
    <property type="component" value="Unassembled WGS sequence"/>
</dbReference>
<dbReference type="EMBL" id="JACHKF010000001">
    <property type="protein sequence ID" value="MBB6566649.1"/>
    <property type="molecule type" value="Genomic_DNA"/>
</dbReference>
<evidence type="ECO:0000313" key="5">
    <source>
        <dbReference type="Proteomes" id="UP000553957"/>
    </source>
</evidence>
<feature type="transmembrane region" description="Helical" evidence="1">
    <location>
        <begin position="310"/>
        <end position="330"/>
    </location>
</feature>
<keyword evidence="1" id="KW-1133">Transmembrane helix</keyword>
<dbReference type="RefSeq" id="WP_171675198.1">
    <property type="nucleotide sequence ID" value="NZ_JABJRC010000005.1"/>
</dbReference>
<feature type="transmembrane region" description="Helical" evidence="1">
    <location>
        <begin position="59"/>
        <end position="78"/>
    </location>
</feature>
<feature type="transmembrane region" description="Helical" evidence="1">
    <location>
        <begin position="139"/>
        <end position="157"/>
    </location>
</feature>
<feature type="transmembrane region" description="Helical" evidence="1">
    <location>
        <begin position="99"/>
        <end position="119"/>
    </location>
</feature>
<dbReference type="EMBL" id="JABJRC010000005">
    <property type="protein sequence ID" value="NOL42698.1"/>
    <property type="molecule type" value="Genomic_DNA"/>
</dbReference>
<evidence type="ECO:0000256" key="1">
    <source>
        <dbReference type="SAM" id="Phobius"/>
    </source>
</evidence>
<name>A0A7Y4L1Q7_9ACTN</name>
<protein>
    <submittedName>
        <fullName evidence="2">Putative membrane protein YhdT</fullName>
    </submittedName>
</protein>
<keyword evidence="1" id="KW-0812">Transmembrane</keyword>
<comment type="caution">
    <text evidence="3">The sequence shown here is derived from an EMBL/GenBank/DDBJ whole genome shotgun (WGS) entry which is preliminary data.</text>
</comment>